<dbReference type="Gene3D" id="3.40.50.2300">
    <property type="match status" value="2"/>
</dbReference>
<dbReference type="GO" id="GO:0030246">
    <property type="term" value="F:carbohydrate binding"/>
    <property type="evidence" value="ECO:0007669"/>
    <property type="project" value="UniProtKB-ARBA"/>
</dbReference>
<dbReference type="PROSITE" id="PS51257">
    <property type="entry name" value="PROKAR_LIPOPROTEIN"/>
    <property type="match status" value="1"/>
</dbReference>
<organism evidence="7 8">
    <name type="scientific">Nakamurella flavida</name>
    <dbReference type="NCBI Taxonomy" id="363630"/>
    <lineage>
        <taxon>Bacteria</taxon>
        <taxon>Bacillati</taxon>
        <taxon>Actinomycetota</taxon>
        <taxon>Actinomycetes</taxon>
        <taxon>Nakamurellales</taxon>
        <taxon>Nakamurellaceae</taxon>
        <taxon>Nakamurella</taxon>
    </lineage>
</organism>
<gene>
    <name evidence="7" type="ORF">JL107_03660</name>
</gene>
<dbReference type="EMBL" id="JAERWL010000005">
    <property type="protein sequence ID" value="MBM9475535.1"/>
    <property type="molecule type" value="Genomic_DNA"/>
</dbReference>
<evidence type="ECO:0000313" key="7">
    <source>
        <dbReference type="EMBL" id="MBM9475535.1"/>
    </source>
</evidence>
<feature type="region of interest" description="Disordered" evidence="4">
    <location>
        <begin position="51"/>
        <end position="71"/>
    </location>
</feature>
<reference evidence="7" key="1">
    <citation type="submission" date="2021-01" db="EMBL/GenBank/DDBJ databases">
        <title>KCTC 19127 draft genome.</title>
        <authorList>
            <person name="An D."/>
        </authorList>
    </citation>
    <scope>NUCLEOTIDE SEQUENCE</scope>
    <source>
        <strain evidence="7">KCTC 19127</strain>
    </source>
</reference>
<dbReference type="Pfam" id="PF13407">
    <property type="entry name" value="Peripla_BP_4"/>
    <property type="match status" value="1"/>
</dbReference>
<dbReference type="PANTHER" id="PTHR46847:SF1">
    <property type="entry name" value="D-ALLOSE-BINDING PERIPLASMIC PROTEIN-RELATED"/>
    <property type="match status" value="1"/>
</dbReference>
<evidence type="ECO:0000256" key="5">
    <source>
        <dbReference type="SAM" id="SignalP"/>
    </source>
</evidence>
<protein>
    <submittedName>
        <fullName evidence="7">Substrate-binding domain-containing protein</fullName>
    </submittedName>
</protein>
<evidence type="ECO:0000256" key="2">
    <source>
        <dbReference type="ARBA" id="ARBA00007639"/>
    </source>
</evidence>
<feature type="chain" id="PRO_5037979984" evidence="5">
    <location>
        <begin position="34"/>
        <end position="417"/>
    </location>
</feature>
<dbReference type="RefSeq" id="WP_205255651.1">
    <property type="nucleotide sequence ID" value="NZ_BAAAPV010000002.1"/>
</dbReference>
<evidence type="ECO:0000256" key="4">
    <source>
        <dbReference type="SAM" id="MobiDB-lite"/>
    </source>
</evidence>
<feature type="signal peptide" evidence="5">
    <location>
        <begin position="1"/>
        <end position="33"/>
    </location>
</feature>
<dbReference type="InterPro" id="IPR025997">
    <property type="entry name" value="SBP_2_dom"/>
</dbReference>
<dbReference type="SUPFAM" id="SSF53822">
    <property type="entry name" value="Periplasmic binding protein-like I"/>
    <property type="match status" value="1"/>
</dbReference>
<evidence type="ECO:0000256" key="3">
    <source>
        <dbReference type="ARBA" id="ARBA00022729"/>
    </source>
</evidence>
<dbReference type="Proteomes" id="UP000663801">
    <property type="component" value="Unassembled WGS sequence"/>
</dbReference>
<dbReference type="GO" id="GO:0030313">
    <property type="term" value="C:cell envelope"/>
    <property type="evidence" value="ECO:0007669"/>
    <property type="project" value="UniProtKB-SubCell"/>
</dbReference>
<keyword evidence="8" id="KW-1185">Reference proteome</keyword>
<sequence>MQSSRALKWRTGSLAALASATLLLSACGSGGTAASSGTSAASSAASSAAGSATSSGSASSGSSSAASSGSATSGSAAATEAAVPTIVVPEGETVGVSLITKTQNNPFFIALNEAAEAEAAKVGVNLTLASGSADGDEQAQIDAVEQAIARGDKGILITTNGPGVNPALEKAKAAGIIIIALDTPLTPTDLADMTFASNNFTAGTLIGEWAAAQLNGEKATIAMLDLFNDKIVSLDHQRDQGFLTGMGIDTKDDQVNGDEDPTGTYSGGKGGEYEIVCNEPTTGSNDGGRSAMELCLTQDSGPNINTVYSLNEPAGAGGVAALTSANITAPVVVSIDGGCGGIADVTAGVIGATALQYPSRMAAYGVDTVAALARGGEAPAFSPGLDFFDTGLTLVTDSPVDGLPSITSAEAQDICWG</sequence>
<comment type="caution">
    <text evidence="7">The sequence shown here is derived from an EMBL/GenBank/DDBJ whole genome shotgun (WGS) entry which is preliminary data.</text>
</comment>
<dbReference type="PANTHER" id="PTHR46847">
    <property type="entry name" value="D-ALLOSE-BINDING PERIPLASMIC PROTEIN-RELATED"/>
    <property type="match status" value="1"/>
</dbReference>
<name>A0A938YD92_9ACTN</name>
<keyword evidence="3 5" id="KW-0732">Signal</keyword>
<feature type="domain" description="Periplasmic binding protein" evidence="6">
    <location>
        <begin position="97"/>
        <end position="376"/>
    </location>
</feature>
<comment type="subcellular location">
    <subcellularLocation>
        <location evidence="1">Cell envelope</location>
    </subcellularLocation>
</comment>
<feature type="region of interest" description="Disordered" evidence="4">
    <location>
        <begin position="246"/>
        <end position="271"/>
    </location>
</feature>
<evidence type="ECO:0000259" key="6">
    <source>
        <dbReference type="Pfam" id="PF13407"/>
    </source>
</evidence>
<evidence type="ECO:0000313" key="8">
    <source>
        <dbReference type="Proteomes" id="UP000663801"/>
    </source>
</evidence>
<proteinExistence type="inferred from homology"/>
<evidence type="ECO:0000256" key="1">
    <source>
        <dbReference type="ARBA" id="ARBA00004196"/>
    </source>
</evidence>
<accession>A0A938YD92</accession>
<dbReference type="InterPro" id="IPR028082">
    <property type="entry name" value="Peripla_BP_I"/>
</dbReference>
<comment type="similarity">
    <text evidence="2">Belongs to the bacterial solute-binding protein 2 family.</text>
</comment>
<dbReference type="AlphaFoldDB" id="A0A938YD92"/>